<dbReference type="Gene3D" id="3.90.1720.10">
    <property type="entry name" value="endopeptidase domain like (from Nostoc punctiforme)"/>
    <property type="match status" value="1"/>
</dbReference>
<dbReference type="InterPro" id="IPR051794">
    <property type="entry name" value="PG_Endopeptidase_C40"/>
</dbReference>
<feature type="region of interest" description="Disordered" evidence="5">
    <location>
        <begin position="1"/>
        <end position="52"/>
    </location>
</feature>
<dbReference type="EMBL" id="RSEB01000001">
    <property type="protein sequence ID" value="RRS01357.1"/>
    <property type="molecule type" value="Genomic_DNA"/>
</dbReference>
<proteinExistence type="inferred from homology"/>
<dbReference type="AlphaFoldDB" id="A0A426V3B7"/>
<name>A0A426V3B7_9ACTN</name>
<evidence type="ECO:0000256" key="1">
    <source>
        <dbReference type="ARBA" id="ARBA00007074"/>
    </source>
</evidence>
<keyword evidence="6" id="KW-0812">Transmembrane</keyword>
<evidence type="ECO:0000256" key="2">
    <source>
        <dbReference type="ARBA" id="ARBA00022670"/>
    </source>
</evidence>
<dbReference type="PROSITE" id="PS51935">
    <property type="entry name" value="NLPC_P60"/>
    <property type="match status" value="1"/>
</dbReference>
<evidence type="ECO:0000256" key="6">
    <source>
        <dbReference type="SAM" id="Phobius"/>
    </source>
</evidence>
<comment type="similarity">
    <text evidence="1">Belongs to the peptidase C40 family.</text>
</comment>
<evidence type="ECO:0000313" key="8">
    <source>
        <dbReference type="EMBL" id="RRS01357.1"/>
    </source>
</evidence>
<dbReference type="SUPFAM" id="SSF54001">
    <property type="entry name" value="Cysteine proteinases"/>
    <property type="match status" value="1"/>
</dbReference>
<comment type="caution">
    <text evidence="8">The sequence shown here is derived from an EMBL/GenBank/DDBJ whole genome shotgun (WGS) entry which is preliminary data.</text>
</comment>
<keyword evidence="6" id="KW-0472">Membrane</keyword>
<gene>
    <name evidence="8" type="ORF">EIW28_00845</name>
</gene>
<keyword evidence="9" id="KW-1185">Reference proteome</keyword>
<dbReference type="PANTHER" id="PTHR47359">
    <property type="entry name" value="PEPTIDOGLYCAN DL-ENDOPEPTIDASE CWLO"/>
    <property type="match status" value="1"/>
</dbReference>
<evidence type="ECO:0000256" key="4">
    <source>
        <dbReference type="ARBA" id="ARBA00022807"/>
    </source>
</evidence>
<sequence length="345" mass="37679">MPLRRPQCRIQGGRRTDSPCASRAPAVRAPEMLDDDAYGRTQPPTTPSGTSERNCMNIVRRAAIWLATVASLLVAGMTVAVPSASAADQLDNPSGSWTISCGGAEAKIQIKWKSPSVINVWWRLTDTDQNGKSPVLRIHAHDYQHDASAWEFGTGNNYYVLSGGGTVSARKLDWNPGAIGGINHLWIQVKDGTEGEGSNCTKEKNIYNWTALAYSNALDKQGAPYVWGGTGPGYDCSGLVYASYNQIAFFPDWSVRASRDMYSWVRSHTAESKFYAEQVSYADAMQGDLIFYDFSGDGVVDHVAFYAGNGNVFDAQQEGVPVGYHNEYGSDDRMGVFRILGVETV</sequence>
<dbReference type="PANTHER" id="PTHR47359:SF3">
    <property type="entry name" value="NLP_P60 DOMAIN-CONTAINING PROTEIN-RELATED"/>
    <property type="match status" value="1"/>
</dbReference>
<reference evidence="8 9" key="1">
    <citation type="submission" date="2018-12" db="EMBL/GenBank/DDBJ databases">
        <title>Glycomyces sp. YIM 121974 draft genome.</title>
        <authorList>
            <person name="Li Q."/>
        </authorList>
    </citation>
    <scope>NUCLEOTIDE SEQUENCE [LARGE SCALE GENOMIC DNA]</scope>
    <source>
        <strain evidence="8 9">YIM 121974</strain>
    </source>
</reference>
<dbReference type="Pfam" id="PF00877">
    <property type="entry name" value="NLPC_P60"/>
    <property type="match status" value="1"/>
</dbReference>
<evidence type="ECO:0000313" key="9">
    <source>
        <dbReference type="Proteomes" id="UP000277256"/>
    </source>
</evidence>
<dbReference type="InterPro" id="IPR038765">
    <property type="entry name" value="Papain-like_cys_pep_sf"/>
</dbReference>
<keyword evidence="4" id="KW-0788">Thiol protease</keyword>
<accession>A0A426V3B7</accession>
<dbReference type="GO" id="GO:0008234">
    <property type="term" value="F:cysteine-type peptidase activity"/>
    <property type="evidence" value="ECO:0007669"/>
    <property type="project" value="UniProtKB-KW"/>
</dbReference>
<keyword evidence="6" id="KW-1133">Transmembrane helix</keyword>
<feature type="domain" description="NlpC/P60" evidence="7">
    <location>
        <begin position="207"/>
        <end position="340"/>
    </location>
</feature>
<protein>
    <recommendedName>
        <fullName evidence="7">NlpC/P60 domain-containing protein</fullName>
    </recommendedName>
</protein>
<keyword evidence="3" id="KW-0378">Hydrolase</keyword>
<dbReference type="GO" id="GO:0006508">
    <property type="term" value="P:proteolysis"/>
    <property type="evidence" value="ECO:0007669"/>
    <property type="project" value="UniProtKB-KW"/>
</dbReference>
<keyword evidence="2" id="KW-0645">Protease</keyword>
<evidence type="ECO:0000259" key="7">
    <source>
        <dbReference type="PROSITE" id="PS51935"/>
    </source>
</evidence>
<feature type="transmembrane region" description="Helical" evidence="6">
    <location>
        <begin position="62"/>
        <end position="81"/>
    </location>
</feature>
<organism evidence="8 9">
    <name type="scientific">Glycomyces terrestris</name>
    <dbReference type="NCBI Taxonomy" id="2493553"/>
    <lineage>
        <taxon>Bacteria</taxon>
        <taxon>Bacillati</taxon>
        <taxon>Actinomycetota</taxon>
        <taxon>Actinomycetes</taxon>
        <taxon>Glycomycetales</taxon>
        <taxon>Glycomycetaceae</taxon>
        <taxon>Glycomyces</taxon>
    </lineage>
</organism>
<dbReference type="InterPro" id="IPR000064">
    <property type="entry name" value="NLP_P60_dom"/>
</dbReference>
<evidence type="ECO:0000256" key="3">
    <source>
        <dbReference type="ARBA" id="ARBA00022801"/>
    </source>
</evidence>
<evidence type="ECO:0000256" key="5">
    <source>
        <dbReference type="SAM" id="MobiDB-lite"/>
    </source>
</evidence>
<dbReference type="Proteomes" id="UP000277256">
    <property type="component" value="Unassembled WGS sequence"/>
</dbReference>